<dbReference type="EMBL" id="CP009110">
    <property type="protein sequence ID" value="AIJ20653.1"/>
    <property type="molecule type" value="Genomic_DNA"/>
</dbReference>
<organism evidence="2 3">
    <name type="scientific">Amycolatopsis methanolica 239</name>
    <dbReference type="NCBI Taxonomy" id="1068978"/>
    <lineage>
        <taxon>Bacteria</taxon>
        <taxon>Bacillati</taxon>
        <taxon>Actinomycetota</taxon>
        <taxon>Actinomycetes</taxon>
        <taxon>Pseudonocardiales</taxon>
        <taxon>Pseudonocardiaceae</taxon>
        <taxon>Amycolatopsis</taxon>
        <taxon>Amycolatopsis methanolica group</taxon>
    </lineage>
</organism>
<protein>
    <submittedName>
        <fullName evidence="2">Gp38</fullName>
    </submittedName>
</protein>
<dbReference type="HOGENOM" id="CLU_2950040_0_0_11"/>
<name>A0A076MII8_AMYME</name>
<dbReference type="Proteomes" id="UP000062973">
    <property type="component" value="Chromosome"/>
</dbReference>
<keyword evidence="3" id="KW-1185">Reference proteome</keyword>
<dbReference type="PATRIC" id="fig|1068978.7.peg.590"/>
<sequence>MMAGAYCRYCGRRCFVDRVLPDGSWAGHMATCPEGAAHDREVTGHDHTTAVNPHPTSQS</sequence>
<feature type="compositionally biased region" description="Basic and acidic residues" evidence="1">
    <location>
        <begin position="37"/>
        <end position="48"/>
    </location>
</feature>
<dbReference type="KEGG" id="amq:AMETH_0561"/>
<evidence type="ECO:0000313" key="2">
    <source>
        <dbReference type="EMBL" id="AIJ20653.1"/>
    </source>
</evidence>
<evidence type="ECO:0000313" key="3">
    <source>
        <dbReference type="Proteomes" id="UP000062973"/>
    </source>
</evidence>
<dbReference type="eggNOG" id="ENOG50325SD">
    <property type="taxonomic scope" value="Bacteria"/>
</dbReference>
<evidence type="ECO:0000256" key="1">
    <source>
        <dbReference type="SAM" id="MobiDB-lite"/>
    </source>
</evidence>
<accession>A0A076MII8</accession>
<reference evidence="2 3" key="1">
    <citation type="submission" date="2014-07" db="EMBL/GenBank/DDBJ databases">
        <title>Whole Genome Sequence of the Amycolatopsis methanolica 239.</title>
        <authorList>
            <person name="Tang B."/>
        </authorList>
    </citation>
    <scope>NUCLEOTIDE SEQUENCE [LARGE SCALE GENOMIC DNA]</scope>
    <source>
        <strain evidence="2 3">239</strain>
    </source>
</reference>
<proteinExistence type="predicted"/>
<gene>
    <name evidence="2" type="ORF">AMETH_0561</name>
</gene>
<dbReference type="AlphaFoldDB" id="A0A076MII8"/>
<feature type="compositionally biased region" description="Polar residues" evidence="1">
    <location>
        <begin position="49"/>
        <end position="59"/>
    </location>
</feature>
<dbReference type="STRING" id="1068978.AMETH_0561"/>
<feature type="region of interest" description="Disordered" evidence="1">
    <location>
        <begin position="37"/>
        <end position="59"/>
    </location>
</feature>